<sequence length="101" mass="10800">MRKCHRAGDSVLVLEGPEKGQTLTVSSVRMFATDNGYYLRGGSGLYSPKTVKLVAERPEGNPCSTACDQGKHDALGTCDHCRGTCACASNRAVTRTHAIEK</sequence>
<dbReference type="EMBL" id="SZNQ01000003">
    <property type="protein sequence ID" value="TKS96317.1"/>
    <property type="molecule type" value="Genomic_DNA"/>
</dbReference>
<evidence type="ECO:0000313" key="1">
    <source>
        <dbReference type="EMBL" id="TKS96317.1"/>
    </source>
</evidence>
<protein>
    <submittedName>
        <fullName evidence="1">Uncharacterized protein</fullName>
    </submittedName>
</protein>
<gene>
    <name evidence="1" type="ORF">E4U91_37210</name>
</gene>
<name>A0A4U5W4I3_STRLS</name>
<dbReference type="Proteomes" id="UP000305929">
    <property type="component" value="Unassembled WGS sequence"/>
</dbReference>
<evidence type="ECO:0000313" key="2">
    <source>
        <dbReference type="Proteomes" id="UP000305929"/>
    </source>
</evidence>
<proteinExistence type="predicted"/>
<comment type="caution">
    <text evidence="1">The sequence shown here is derived from an EMBL/GenBank/DDBJ whole genome shotgun (WGS) entry which is preliminary data.</text>
</comment>
<keyword evidence="2" id="KW-1185">Reference proteome</keyword>
<accession>A0A4U5W4I3</accession>
<dbReference type="AlphaFoldDB" id="A0A4U5W4I3"/>
<dbReference type="OrthoDB" id="4344717at2"/>
<dbReference type="RefSeq" id="WP_137311415.1">
    <property type="nucleotide sequence ID" value="NZ_SZNQ01000003.1"/>
</dbReference>
<organism evidence="1 2">
    <name type="scientific">Streptomyces lasalocidi</name>
    <name type="common">Streptomyces lasaliensis</name>
    <dbReference type="NCBI Taxonomy" id="324833"/>
    <lineage>
        <taxon>Bacteria</taxon>
        <taxon>Bacillati</taxon>
        <taxon>Actinomycetota</taxon>
        <taxon>Actinomycetes</taxon>
        <taxon>Kitasatosporales</taxon>
        <taxon>Streptomycetaceae</taxon>
        <taxon>Streptomyces</taxon>
    </lineage>
</organism>
<reference evidence="1 2" key="1">
    <citation type="submission" date="2019-04" db="EMBL/GenBank/DDBJ databases">
        <title>Streptomyces lasaliensis sp. nov., an Actinomycete isolated from soil which produces the polyether antibiotic lasalocid.</title>
        <authorList>
            <person name="Erwin G."/>
            <person name="Haber C."/>
        </authorList>
    </citation>
    <scope>NUCLEOTIDE SEQUENCE [LARGE SCALE GENOMIC DNA]</scope>
    <source>
        <strain evidence="1 2">X-537</strain>
    </source>
</reference>